<dbReference type="RefSeq" id="WP_200232156.1">
    <property type="nucleotide sequence ID" value="NZ_NRRT01000115.1"/>
</dbReference>
<dbReference type="Pfam" id="PF05130">
    <property type="entry name" value="FlgN"/>
    <property type="match status" value="1"/>
</dbReference>
<evidence type="ECO:0000256" key="2">
    <source>
        <dbReference type="ARBA" id="ARBA00007703"/>
    </source>
</evidence>
<evidence type="ECO:0000256" key="3">
    <source>
        <dbReference type="ARBA" id="ARBA00022795"/>
    </source>
</evidence>
<keyword evidence="5" id="KW-1185">Reference proteome</keyword>
<evidence type="ECO:0000313" key="5">
    <source>
        <dbReference type="Proteomes" id="UP001041814"/>
    </source>
</evidence>
<proteinExistence type="inferred from homology"/>
<sequence>MSRREAFTRLLAGISADLAAYAALATLLEQQFRAIVAHDAQGLQAVGATVLERVAELDRRRAERVALVQALGVHGGERPVERVFEQLPPAARETALQAWMTLEARLHVCRDRNTRNCELLMGQRARLAELDGGEADTYAPA</sequence>
<evidence type="ECO:0008006" key="6">
    <source>
        <dbReference type="Google" id="ProtNLM"/>
    </source>
</evidence>
<dbReference type="InterPro" id="IPR036679">
    <property type="entry name" value="FlgN-like_sf"/>
</dbReference>
<gene>
    <name evidence="4" type="ORF">CKO43_23370</name>
</gene>
<reference evidence="4" key="1">
    <citation type="submission" date="2017-08" db="EMBL/GenBank/DDBJ databases">
        <authorList>
            <person name="Imhoff J.F."/>
            <person name="Rahn T."/>
            <person name="Kuenzel S."/>
            <person name="Neulinger S.C."/>
        </authorList>
    </citation>
    <scope>NUCLEOTIDE SEQUENCE</scope>
    <source>
        <strain evidence="4">IM 151</strain>
    </source>
</reference>
<evidence type="ECO:0000256" key="1">
    <source>
        <dbReference type="ARBA" id="ARBA00002397"/>
    </source>
</evidence>
<dbReference type="EMBL" id="NRRU01000145">
    <property type="protein sequence ID" value="MBK1715694.1"/>
    <property type="molecule type" value="Genomic_DNA"/>
</dbReference>
<dbReference type="SUPFAM" id="SSF140566">
    <property type="entry name" value="FlgN-like"/>
    <property type="match status" value="1"/>
</dbReference>
<comment type="similarity">
    <text evidence="2">Belongs to the FlgN family.</text>
</comment>
<keyword evidence="3" id="KW-1005">Bacterial flagellum biogenesis</keyword>
<name>A0ABS1E0W6_RUBGE</name>
<dbReference type="InterPro" id="IPR007809">
    <property type="entry name" value="FlgN-like"/>
</dbReference>
<comment type="function">
    <text evidence="1">Required for the efficient initiation of filament assembly.</text>
</comment>
<evidence type="ECO:0000313" key="4">
    <source>
        <dbReference type="EMBL" id="MBK1715694.1"/>
    </source>
</evidence>
<accession>A0ABS1E0W6</accession>
<comment type="caution">
    <text evidence="4">The sequence shown here is derived from an EMBL/GenBank/DDBJ whole genome shotgun (WGS) entry which is preliminary data.</text>
</comment>
<reference evidence="4" key="2">
    <citation type="journal article" date="2020" name="Microorganisms">
        <title>Osmotic Adaptation and Compatible Solute Biosynthesis of Phototrophic Bacteria as Revealed from Genome Analyses.</title>
        <authorList>
            <person name="Imhoff J.F."/>
            <person name="Rahn T."/>
            <person name="Kunzel S."/>
            <person name="Keller A."/>
            <person name="Neulinger S.C."/>
        </authorList>
    </citation>
    <scope>NUCLEOTIDE SEQUENCE</scope>
    <source>
        <strain evidence="4">IM 151</strain>
    </source>
</reference>
<dbReference type="Proteomes" id="UP001041814">
    <property type="component" value="Unassembled WGS sequence"/>
</dbReference>
<dbReference type="Gene3D" id="1.20.58.300">
    <property type="entry name" value="FlgN-like"/>
    <property type="match status" value="1"/>
</dbReference>
<protein>
    <recommendedName>
        <fullName evidence="6">Flagella synthesis protein FlgN</fullName>
    </recommendedName>
</protein>
<organism evidence="4 5">
    <name type="scientific">Rubrivivax gelatinosus</name>
    <name type="common">Rhodocyclus gelatinosus</name>
    <name type="synonym">Rhodopseudomonas gelatinosa</name>
    <dbReference type="NCBI Taxonomy" id="28068"/>
    <lineage>
        <taxon>Bacteria</taxon>
        <taxon>Pseudomonadati</taxon>
        <taxon>Pseudomonadota</taxon>
        <taxon>Betaproteobacteria</taxon>
        <taxon>Burkholderiales</taxon>
        <taxon>Sphaerotilaceae</taxon>
        <taxon>Rubrivivax</taxon>
    </lineage>
</organism>